<dbReference type="EMBL" id="JAFFGZ010000009">
    <property type="protein sequence ID" value="KAK4639601.1"/>
    <property type="molecule type" value="Genomic_DNA"/>
</dbReference>
<evidence type="ECO:0000313" key="3">
    <source>
        <dbReference type="Proteomes" id="UP001322138"/>
    </source>
</evidence>
<organism evidence="2 3">
    <name type="scientific">Podospora bellae-mahoneyi</name>
    <dbReference type="NCBI Taxonomy" id="2093777"/>
    <lineage>
        <taxon>Eukaryota</taxon>
        <taxon>Fungi</taxon>
        <taxon>Dikarya</taxon>
        <taxon>Ascomycota</taxon>
        <taxon>Pezizomycotina</taxon>
        <taxon>Sordariomycetes</taxon>
        <taxon>Sordariomycetidae</taxon>
        <taxon>Sordariales</taxon>
        <taxon>Podosporaceae</taxon>
        <taxon>Podospora</taxon>
    </lineage>
</organism>
<reference evidence="2 3" key="1">
    <citation type="journal article" date="2023" name="bioRxiv">
        <title>High-quality genome assemblies of four members of thePodospora anserinaspecies complex.</title>
        <authorList>
            <person name="Ament-Velasquez S.L."/>
            <person name="Vogan A.A."/>
            <person name="Wallerman O."/>
            <person name="Hartmann F."/>
            <person name="Gautier V."/>
            <person name="Silar P."/>
            <person name="Giraud T."/>
            <person name="Johannesson H."/>
        </authorList>
    </citation>
    <scope>NUCLEOTIDE SEQUENCE [LARGE SCALE GENOMIC DNA]</scope>
    <source>
        <strain evidence="2 3">CBS 112042</strain>
    </source>
</reference>
<comment type="caution">
    <text evidence="2">The sequence shown here is derived from an EMBL/GenBank/DDBJ whole genome shotgun (WGS) entry which is preliminary data.</text>
</comment>
<gene>
    <name evidence="2" type="ORF">QC761_709730</name>
</gene>
<dbReference type="RefSeq" id="XP_062728577.1">
    <property type="nucleotide sequence ID" value="XM_062882526.1"/>
</dbReference>
<accession>A0ABR0F6H8</accession>
<keyword evidence="3" id="KW-1185">Reference proteome</keyword>
<evidence type="ECO:0000256" key="1">
    <source>
        <dbReference type="SAM" id="MobiDB-lite"/>
    </source>
</evidence>
<name>A0ABR0F6H8_9PEZI</name>
<sequence>MLLYPTYWAAKNINVLLVQKGLSSCKRETKSPLDGTLGQGSNLNLKLPDKEKK</sequence>
<proteinExistence type="predicted"/>
<dbReference type="GeneID" id="87902008"/>
<evidence type="ECO:0000313" key="2">
    <source>
        <dbReference type="EMBL" id="KAK4639601.1"/>
    </source>
</evidence>
<feature type="region of interest" description="Disordered" evidence="1">
    <location>
        <begin position="29"/>
        <end position="53"/>
    </location>
</feature>
<dbReference type="Proteomes" id="UP001322138">
    <property type="component" value="Unassembled WGS sequence"/>
</dbReference>
<protein>
    <submittedName>
        <fullName evidence="2">Uncharacterized protein</fullName>
    </submittedName>
</protein>